<keyword evidence="3" id="KW-1185">Reference proteome</keyword>
<evidence type="ECO:0000313" key="2">
    <source>
        <dbReference type="EMBL" id="RLZ08327.1"/>
    </source>
</evidence>
<keyword evidence="1" id="KW-0732">Signal</keyword>
<sequence>MKNKLLMLLMSMSAFASAQGIYHVNAVDGLTVRTSVSGKKIGKIPYGYQVKVLEKSDPLVIKDEGKSISGNWVKVDGKSTQIIIDPNFKESYDPQGVYVFDGYLTSQKDFIKKAEDKLAKHPALKDYYLATSYKVFAIKGDFFADGVEDDVFRVISPEGNVRVMAINNKAVGSDIYGLGGPKDPFGILDYDFDYFYKVPKNTPFWADRNGTKLMNQVSKNDIKTFTYDALYLNDLKNNGGYFYRYGKKWNLLK</sequence>
<gene>
    <name evidence="2" type="ORF">EAH69_10355</name>
</gene>
<feature type="signal peptide" evidence="1">
    <location>
        <begin position="1"/>
        <end position="18"/>
    </location>
</feature>
<evidence type="ECO:0000313" key="3">
    <source>
        <dbReference type="Proteomes" id="UP000275348"/>
    </source>
</evidence>
<dbReference type="OrthoDB" id="5984340at2"/>
<protein>
    <submittedName>
        <fullName evidence="2">SH3 domain-containing protein</fullName>
    </submittedName>
</protein>
<dbReference type="EMBL" id="RDOJ01000014">
    <property type="protein sequence ID" value="RLZ08327.1"/>
    <property type="molecule type" value="Genomic_DNA"/>
</dbReference>
<comment type="caution">
    <text evidence="2">The sequence shown here is derived from an EMBL/GenBank/DDBJ whole genome shotgun (WGS) entry which is preliminary data.</text>
</comment>
<proteinExistence type="predicted"/>
<name>A0A3L9M546_9FLAO</name>
<dbReference type="Proteomes" id="UP000275348">
    <property type="component" value="Unassembled WGS sequence"/>
</dbReference>
<evidence type="ECO:0000256" key="1">
    <source>
        <dbReference type="SAM" id="SignalP"/>
    </source>
</evidence>
<accession>A0A3L9M546</accession>
<organism evidence="2 3">
    <name type="scientific">Faecalibacter macacae</name>
    <dbReference type="NCBI Taxonomy" id="1859289"/>
    <lineage>
        <taxon>Bacteria</taxon>
        <taxon>Pseudomonadati</taxon>
        <taxon>Bacteroidota</taxon>
        <taxon>Flavobacteriia</taxon>
        <taxon>Flavobacteriales</taxon>
        <taxon>Weeksellaceae</taxon>
        <taxon>Faecalibacter</taxon>
    </lineage>
</organism>
<reference evidence="2 3" key="1">
    <citation type="submission" date="2018-10" db="EMBL/GenBank/DDBJ databases">
        <authorList>
            <person name="Chen X."/>
        </authorList>
    </citation>
    <scope>NUCLEOTIDE SEQUENCE [LARGE SCALE GENOMIC DNA]</scope>
    <source>
        <strain evidence="2 3">YIM 102668</strain>
    </source>
</reference>
<feature type="chain" id="PRO_5017994432" evidence="1">
    <location>
        <begin position="19"/>
        <end position="253"/>
    </location>
</feature>
<dbReference type="AlphaFoldDB" id="A0A3L9M546"/>
<dbReference type="RefSeq" id="WP_121935136.1">
    <property type="nucleotide sequence ID" value="NZ_RDOJ01000014.1"/>
</dbReference>
<dbReference type="Gene3D" id="2.30.30.40">
    <property type="entry name" value="SH3 Domains"/>
    <property type="match status" value="1"/>
</dbReference>